<dbReference type="GO" id="GO:0016787">
    <property type="term" value="F:hydrolase activity"/>
    <property type="evidence" value="ECO:0007669"/>
    <property type="project" value="UniProtKB-KW"/>
</dbReference>
<evidence type="ECO:0000313" key="3">
    <source>
        <dbReference type="EMBL" id="MFC5499072.1"/>
    </source>
</evidence>
<dbReference type="EMBL" id="JBHSMF010000009">
    <property type="protein sequence ID" value="MFC5499072.1"/>
    <property type="molecule type" value="Genomic_DNA"/>
</dbReference>
<dbReference type="Gene3D" id="3.40.50.850">
    <property type="entry name" value="Isochorismatase-like"/>
    <property type="match status" value="1"/>
</dbReference>
<dbReference type="RefSeq" id="WP_376851171.1">
    <property type="nucleotide sequence ID" value="NZ_JBHSMF010000009.1"/>
</dbReference>
<dbReference type="InterPro" id="IPR050272">
    <property type="entry name" value="Isochorismatase-like_hydrls"/>
</dbReference>
<reference evidence="4" key="1">
    <citation type="journal article" date="2019" name="Int. J. Syst. Evol. Microbiol.">
        <title>The Global Catalogue of Microorganisms (GCM) 10K type strain sequencing project: providing services to taxonomists for standard genome sequencing and annotation.</title>
        <authorList>
            <consortium name="The Broad Institute Genomics Platform"/>
            <consortium name="The Broad Institute Genome Sequencing Center for Infectious Disease"/>
            <person name="Wu L."/>
            <person name="Ma J."/>
        </authorList>
    </citation>
    <scope>NUCLEOTIDE SEQUENCE [LARGE SCALE GENOMIC DNA]</scope>
    <source>
        <strain evidence="4">CCUG 57401</strain>
    </source>
</reference>
<dbReference type="PANTHER" id="PTHR43540">
    <property type="entry name" value="PEROXYUREIDOACRYLATE/UREIDOACRYLATE AMIDOHYDROLASE-RELATED"/>
    <property type="match status" value="1"/>
</dbReference>
<comment type="caution">
    <text evidence="3">The sequence shown here is derived from an EMBL/GenBank/DDBJ whole genome shotgun (WGS) entry which is preliminary data.</text>
</comment>
<evidence type="ECO:0000256" key="1">
    <source>
        <dbReference type="ARBA" id="ARBA00022801"/>
    </source>
</evidence>
<feature type="domain" description="Isochorismatase-like" evidence="2">
    <location>
        <begin position="11"/>
        <end position="144"/>
    </location>
</feature>
<organism evidence="3 4">
    <name type="scientific">Caenimonas terrae</name>
    <dbReference type="NCBI Taxonomy" id="696074"/>
    <lineage>
        <taxon>Bacteria</taxon>
        <taxon>Pseudomonadati</taxon>
        <taxon>Pseudomonadota</taxon>
        <taxon>Betaproteobacteria</taxon>
        <taxon>Burkholderiales</taxon>
        <taxon>Comamonadaceae</taxon>
        <taxon>Caenimonas</taxon>
    </lineage>
</organism>
<gene>
    <name evidence="3" type="ORF">ACFPOE_16105</name>
</gene>
<protein>
    <submittedName>
        <fullName evidence="3">Cysteine hydrolase family protein</fullName>
    </submittedName>
</protein>
<dbReference type="InterPro" id="IPR000868">
    <property type="entry name" value="Isochorismatase-like_dom"/>
</dbReference>
<accession>A0ABW0NID5</accession>
<evidence type="ECO:0000313" key="4">
    <source>
        <dbReference type="Proteomes" id="UP001596037"/>
    </source>
</evidence>
<sequence length="191" mass="20530">MATVRKGNIPALVVVDVQVGVMQQAWEAQRVIGNIARAVERARAQAVPVIWVQHSNEELPLGSAQWQWVPQLGPAGGETLVHKQYNSSFEQTSLDAELAALGATHIVLAGAQSNWCIRATAYGALDRGYDLTLVDDAHTTESMELGGGATIQAEAVVRELNVAMRWLQYPGVSNGTARAADVDFHRPCSSS</sequence>
<keyword evidence="1 3" id="KW-0378">Hydrolase</keyword>
<dbReference type="InterPro" id="IPR036380">
    <property type="entry name" value="Isochorismatase-like_sf"/>
</dbReference>
<dbReference type="Proteomes" id="UP001596037">
    <property type="component" value="Unassembled WGS sequence"/>
</dbReference>
<dbReference type="Pfam" id="PF00857">
    <property type="entry name" value="Isochorismatase"/>
    <property type="match status" value="1"/>
</dbReference>
<name>A0ABW0NID5_9BURK</name>
<proteinExistence type="predicted"/>
<evidence type="ECO:0000259" key="2">
    <source>
        <dbReference type="Pfam" id="PF00857"/>
    </source>
</evidence>
<keyword evidence="4" id="KW-1185">Reference proteome</keyword>
<dbReference type="SUPFAM" id="SSF52499">
    <property type="entry name" value="Isochorismatase-like hydrolases"/>
    <property type="match status" value="1"/>
</dbReference>